<dbReference type="Pfam" id="PF16841">
    <property type="entry name" value="CBM60"/>
    <property type="match status" value="1"/>
</dbReference>
<dbReference type="InterPro" id="IPR014917">
    <property type="entry name" value="DUF1800"/>
</dbReference>
<evidence type="ECO:0000313" key="4">
    <source>
        <dbReference type="EMBL" id="MCE4554980.1"/>
    </source>
</evidence>
<name>A0ABS8XUL5_9BURK</name>
<feature type="domain" description="Carbohydrate binding module xylan-binding" evidence="3">
    <location>
        <begin position="101"/>
        <end position="171"/>
    </location>
</feature>
<feature type="region of interest" description="Disordered" evidence="1">
    <location>
        <begin position="34"/>
        <end position="66"/>
    </location>
</feature>
<dbReference type="PANTHER" id="PTHR43737">
    <property type="entry name" value="BLL7424 PROTEIN"/>
    <property type="match status" value="1"/>
</dbReference>
<evidence type="ECO:0000313" key="5">
    <source>
        <dbReference type="Proteomes" id="UP001200741"/>
    </source>
</evidence>
<dbReference type="RefSeq" id="WP_233371979.1">
    <property type="nucleotide sequence ID" value="NZ_JAJTWU010000003.1"/>
</dbReference>
<evidence type="ECO:0000256" key="2">
    <source>
        <dbReference type="SAM" id="SignalP"/>
    </source>
</evidence>
<sequence length="762" mass="81655">MQPLHTASRLVISLIVAATTASLTACGGGGSAGGATSAPTIAAAPTPTTGSADNGAAGTPNTTAATPIDTGVSSAAADVSATEVIPTAQAFAGTDAPSPVLTVRARADVAGGVGAMMTLRIDGQVVGTVEVKSTTPDDYKFTTPTLKAGSKLDLVFTNDGAVDGVDRNLHIIALSDGVWTILPTISGSVVDRGPRSLAFDGVDTIPGQGDLFVDSALRLTWPGSAVDTQWGAKVDAVRFLEQASFGPTADDVNKVVKDGYSSWITAQLTLPYTRDFFDHVQAKYALGDAYRPKGANYTPFWVSQKFWERAARAPDQLRQRVAFALHQIFMVSQADLNLYAHGRAYAQYVDLLHKHAFGNYRNLLEDMALTPSMGIYLSHMRNRKEDPATGRMPDENFAREIMQLFSIGLYELNNDGSLKRDANGNPIETYTTADVMAMAKVFTGWSWAYPDAQLNESTFRYSTPSVTAANDYQIDFLPMKAYPGQHSTAEKRLFTGKSWAVTLPGGSTAQSDLKAALDALFNHPNVGPFVTRQLIQHLVTSNPSPAYINRVATVFNNNGQGVRGDLGAVVKAILLDTEARSTPTADFGKLREPVLRLAHWMRAMGAQSVSGQYLMQDTLESQGQRALFAPSVFGYVRPGYIPPNTAFSTRGATAPEFQIVNESTVAIWLNAVENLVTTGVGTNSDVSSTYANQIGMASYTNLATLPDHLNLMLLGGRMTPALRQQILDIMSQINITGTDAAKRRAQAALFLTLASPEFVFQP</sequence>
<dbReference type="Gene3D" id="2.60.60.40">
    <property type="match status" value="1"/>
</dbReference>
<dbReference type="PANTHER" id="PTHR43737:SF1">
    <property type="entry name" value="DUF1501 DOMAIN-CONTAINING PROTEIN"/>
    <property type="match status" value="1"/>
</dbReference>
<dbReference type="InterPro" id="IPR031768">
    <property type="entry name" value="CBM60_xylan-bd"/>
</dbReference>
<dbReference type="EMBL" id="JAJTWU010000003">
    <property type="protein sequence ID" value="MCE4554980.1"/>
    <property type="molecule type" value="Genomic_DNA"/>
</dbReference>
<proteinExistence type="predicted"/>
<accession>A0ABS8XUL5</accession>
<dbReference type="Proteomes" id="UP001200741">
    <property type="component" value="Unassembled WGS sequence"/>
</dbReference>
<keyword evidence="2" id="KW-0732">Signal</keyword>
<dbReference type="Pfam" id="PF08811">
    <property type="entry name" value="DUF1800"/>
    <property type="match status" value="1"/>
</dbReference>
<gene>
    <name evidence="4" type="ORF">LXT13_11135</name>
</gene>
<feature type="chain" id="PRO_5046231302" evidence="2">
    <location>
        <begin position="26"/>
        <end position="762"/>
    </location>
</feature>
<evidence type="ECO:0000256" key="1">
    <source>
        <dbReference type="SAM" id="MobiDB-lite"/>
    </source>
</evidence>
<protein>
    <submittedName>
        <fullName evidence="4">DUF1800 family protein</fullName>
    </submittedName>
</protein>
<keyword evidence="5" id="KW-1185">Reference proteome</keyword>
<organism evidence="4 5">
    <name type="scientific">Pelomonas cellulosilytica</name>
    <dbReference type="NCBI Taxonomy" id="2906762"/>
    <lineage>
        <taxon>Bacteria</taxon>
        <taxon>Pseudomonadati</taxon>
        <taxon>Pseudomonadota</taxon>
        <taxon>Betaproteobacteria</taxon>
        <taxon>Burkholderiales</taxon>
        <taxon>Sphaerotilaceae</taxon>
        <taxon>Roseateles</taxon>
    </lineage>
</organism>
<feature type="signal peptide" evidence="2">
    <location>
        <begin position="1"/>
        <end position="25"/>
    </location>
</feature>
<reference evidence="4 5" key="1">
    <citation type="submission" date="2021-12" db="EMBL/GenBank/DDBJ databases">
        <title>Genome seq of P8.</title>
        <authorList>
            <person name="Seo T."/>
        </authorList>
    </citation>
    <scope>NUCLEOTIDE SEQUENCE [LARGE SCALE GENOMIC DNA]</scope>
    <source>
        <strain evidence="4 5">P8</strain>
    </source>
</reference>
<evidence type="ECO:0000259" key="3">
    <source>
        <dbReference type="Pfam" id="PF16841"/>
    </source>
</evidence>
<comment type="caution">
    <text evidence="4">The sequence shown here is derived from an EMBL/GenBank/DDBJ whole genome shotgun (WGS) entry which is preliminary data.</text>
</comment>